<dbReference type="EnsemblPlants" id="OPUNC12G00060.1">
    <property type="protein sequence ID" value="OPUNC12G00060.1"/>
    <property type="gene ID" value="OPUNC12G00060"/>
</dbReference>
<dbReference type="Gramene" id="OPUNC12G00060.1">
    <property type="protein sequence ID" value="OPUNC12G00060.1"/>
    <property type="gene ID" value="OPUNC12G00060"/>
</dbReference>
<dbReference type="AlphaFoldDB" id="A0A0E0MIJ1"/>
<reference evidence="2" key="2">
    <citation type="submission" date="2018-05" db="EMBL/GenBank/DDBJ databases">
        <title>OpunRS2 (Oryza punctata Reference Sequence Version 2).</title>
        <authorList>
            <person name="Zhang J."/>
            <person name="Kudrna D."/>
            <person name="Lee S."/>
            <person name="Talag J."/>
            <person name="Welchert J."/>
            <person name="Wing R.A."/>
        </authorList>
    </citation>
    <scope>NUCLEOTIDE SEQUENCE [LARGE SCALE GENOMIC DNA]</scope>
</reference>
<proteinExistence type="predicted"/>
<protein>
    <submittedName>
        <fullName evidence="2">Uncharacterized protein</fullName>
    </submittedName>
</protein>
<sequence length="57" mass="5811">MLDGGPPLQPWAAASQQEQQGVQTTVENLAQGDQGDGDRGDALASSLCVGTSEVLGR</sequence>
<accession>A0A0E0MIJ1</accession>
<feature type="region of interest" description="Disordered" evidence="1">
    <location>
        <begin position="1"/>
        <end position="57"/>
    </location>
</feature>
<organism evidence="2">
    <name type="scientific">Oryza punctata</name>
    <name type="common">Red rice</name>
    <dbReference type="NCBI Taxonomy" id="4537"/>
    <lineage>
        <taxon>Eukaryota</taxon>
        <taxon>Viridiplantae</taxon>
        <taxon>Streptophyta</taxon>
        <taxon>Embryophyta</taxon>
        <taxon>Tracheophyta</taxon>
        <taxon>Spermatophyta</taxon>
        <taxon>Magnoliopsida</taxon>
        <taxon>Liliopsida</taxon>
        <taxon>Poales</taxon>
        <taxon>Poaceae</taxon>
        <taxon>BOP clade</taxon>
        <taxon>Oryzoideae</taxon>
        <taxon>Oryzeae</taxon>
        <taxon>Oryzinae</taxon>
        <taxon>Oryza</taxon>
    </lineage>
</organism>
<evidence type="ECO:0000256" key="1">
    <source>
        <dbReference type="SAM" id="MobiDB-lite"/>
    </source>
</evidence>
<name>A0A0E0MIJ1_ORYPU</name>
<evidence type="ECO:0000313" key="3">
    <source>
        <dbReference type="Proteomes" id="UP000026962"/>
    </source>
</evidence>
<dbReference type="Proteomes" id="UP000026962">
    <property type="component" value="Chromosome 12"/>
</dbReference>
<evidence type="ECO:0000313" key="2">
    <source>
        <dbReference type="EnsemblPlants" id="OPUNC12G00060.1"/>
    </source>
</evidence>
<reference evidence="2" key="1">
    <citation type="submission" date="2015-04" db="UniProtKB">
        <authorList>
            <consortium name="EnsemblPlants"/>
        </authorList>
    </citation>
    <scope>IDENTIFICATION</scope>
</reference>
<feature type="compositionally biased region" description="Low complexity" evidence="1">
    <location>
        <begin position="16"/>
        <end position="33"/>
    </location>
</feature>
<dbReference type="HOGENOM" id="CLU_2999817_0_0_1"/>
<keyword evidence="3" id="KW-1185">Reference proteome</keyword>